<organism evidence="1 2">
    <name type="scientific">Roseibacillus ishigakijimensis</name>
    <dbReference type="NCBI Taxonomy" id="454146"/>
    <lineage>
        <taxon>Bacteria</taxon>
        <taxon>Pseudomonadati</taxon>
        <taxon>Verrucomicrobiota</taxon>
        <taxon>Verrucomicrobiia</taxon>
        <taxon>Verrucomicrobiales</taxon>
        <taxon>Verrucomicrobiaceae</taxon>
        <taxon>Roseibacillus</taxon>
    </lineage>
</organism>
<evidence type="ECO:0000313" key="1">
    <source>
        <dbReference type="EMBL" id="MBK1834698.1"/>
    </source>
</evidence>
<protein>
    <submittedName>
        <fullName evidence="1">Uncharacterized protein</fullName>
    </submittedName>
</protein>
<evidence type="ECO:0000313" key="2">
    <source>
        <dbReference type="Proteomes" id="UP000604083"/>
    </source>
</evidence>
<gene>
    <name evidence="1" type="ORF">JIN78_11550</name>
</gene>
<dbReference type="Proteomes" id="UP000604083">
    <property type="component" value="Unassembled WGS sequence"/>
</dbReference>
<dbReference type="EMBL" id="JAENIO010000029">
    <property type="protein sequence ID" value="MBK1834698.1"/>
    <property type="molecule type" value="Genomic_DNA"/>
</dbReference>
<name>A0A934RPR0_9BACT</name>
<accession>A0A934RPR0</accession>
<keyword evidence="2" id="KW-1185">Reference proteome</keyword>
<reference evidence="1" key="1">
    <citation type="submission" date="2021-01" db="EMBL/GenBank/DDBJ databases">
        <title>Modified the classification status of verrucomicrobia.</title>
        <authorList>
            <person name="Feng X."/>
        </authorList>
    </citation>
    <scope>NUCLEOTIDE SEQUENCE</scope>
    <source>
        <strain evidence="1">KCTC 12986</strain>
    </source>
</reference>
<comment type="caution">
    <text evidence="1">The sequence shown here is derived from an EMBL/GenBank/DDBJ whole genome shotgun (WGS) entry which is preliminary data.</text>
</comment>
<proteinExistence type="predicted"/>
<sequence length="736" mass="79261">MKTNKWCQVLVVGSLTWAGLASTTFGEQLVGAGAAAEVDKALTAAAGKVLSGEALAKRVEALGLLATVSKNAAAVSTLKDGSALWKEIEESALGGLLVDTLAENDLDLRDAESPGAQVAALFAEEFIVAMGADTPRQAKNLMTLGNLGNEYQMAMMVSLMFGNPEMLLGGNPFASWVEALQENPDFLVNLAASAEMPPILMAARISDDETRNQLAAMMAGGTQQVLAMAEDAAPFLSAAKAEQGGVNFEGLSIDGNQLITMLEEEDDLHGNLQQIVDPAAAQDIIDSLKKKDLCLMGGVSEEAIYLYLGSRPGDMPFAADPADSVIANADFDFVDEYLDEKLVSVTWANQALVEGSYRDQPLLANYVKGIRMGLGSAESIGDTSKLEAQLDKLLEVEKSYYELYSAQPVGAVTFMRGDGLHTESYGGVIDGSYDLSSEHQLGNLASEGFLTLQAVSSEEGLEVEGAFAEAIFQTAYQALLTISEMEEPPGEMAELAEGVSLFESKMKDDALGLWKGLRMTEEGLGREAILEVDLAGAWPTVPGVPDEVLENTKVPRLSFVSPITDGEKLAESWKTMDDAARKLLKTVSEMTGEKIPMQKPMSSQNDGLKTWFFPIPMQNDDFVPSVTLNEEVMIMSSSKQRAVALAEAAQAGKPGTSGLVMTMNFAPLQAFLSEWLQVIEESPTEVLPDRDAADFFLIYQEEIKRAVEALEEFDSWQVHSRLEDGVLRTSSHFKTK</sequence>
<dbReference type="RefSeq" id="WP_200392133.1">
    <property type="nucleotide sequence ID" value="NZ_JAENIO010000029.1"/>
</dbReference>
<dbReference type="AlphaFoldDB" id="A0A934RPR0"/>